<protein>
    <recommendedName>
        <fullName evidence="4">Transposase</fullName>
    </recommendedName>
</protein>
<dbReference type="STRING" id="1247936.BN2475_510034"/>
<feature type="compositionally biased region" description="Polar residues" evidence="1">
    <location>
        <begin position="92"/>
        <end position="103"/>
    </location>
</feature>
<dbReference type="AlphaFoldDB" id="A0A1N7SC98"/>
<sequence length="123" mass="14015">MWEYPDGRIEIRTDGEAIPCRSYDRLAEVDQGAVVEHKRLGHVLQVSPAIQAQRDNSRIGKAPSRTNRGASTRTDRNRPQPGTKKQRELRRPTSSMWSWNSRNTEQRRRNPANRTVGLPGAQA</sequence>
<organism evidence="2 3">
    <name type="scientific">Paraburkholderia ribeironis</name>
    <dbReference type="NCBI Taxonomy" id="1247936"/>
    <lineage>
        <taxon>Bacteria</taxon>
        <taxon>Pseudomonadati</taxon>
        <taxon>Pseudomonadota</taxon>
        <taxon>Betaproteobacteria</taxon>
        <taxon>Burkholderiales</taxon>
        <taxon>Burkholderiaceae</taxon>
        <taxon>Paraburkholderia</taxon>
    </lineage>
</organism>
<proteinExistence type="predicted"/>
<gene>
    <name evidence="2" type="ORF">BN2475_510034</name>
</gene>
<name>A0A1N7SC98_9BURK</name>
<feature type="region of interest" description="Disordered" evidence="1">
    <location>
        <begin position="45"/>
        <end position="123"/>
    </location>
</feature>
<evidence type="ECO:0008006" key="4">
    <source>
        <dbReference type="Google" id="ProtNLM"/>
    </source>
</evidence>
<accession>A0A1N7SC98</accession>
<dbReference type="Proteomes" id="UP000187012">
    <property type="component" value="Unassembled WGS sequence"/>
</dbReference>
<keyword evidence="3" id="KW-1185">Reference proteome</keyword>
<evidence type="ECO:0000256" key="1">
    <source>
        <dbReference type="SAM" id="MobiDB-lite"/>
    </source>
</evidence>
<dbReference type="EMBL" id="CYGX02000051">
    <property type="protein sequence ID" value="SIT44954.1"/>
    <property type="molecule type" value="Genomic_DNA"/>
</dbReference>
<reference evidence="2 3" key="1">
    <citation type="submission" date="2016-12" db="EMBL/GenBank/DDBJ databases">
        <authorList>
            <person name="Song W.-J."/>
            <person name="Kurnit D.M."/>
        </authorList>
    </citation>
    <scope>NUCLEOTIDE SEQUENCE [LARGE SCALE GENOMIC DNA]</scope>
    <source>
        <strain evidence="2 3">STM7296</strain>
    </source>
</reference>
<evidence type="ECO:0000313" key="2">
    <source>
        <dbReference type="EMBL" id="SIT44954.1"/>
    </source>
</evidence>
<evidence type="ECO:0000313" key="3">
    <source>
        <dbReference type="Proteomes" id="UP000187012"/>
    </source>
</evidence>